<organism evidence="2 3">
    <name type="scientific">Deinococcus soli</name>
    <name type="common">ex Cha et al. 2016</name>
    <dbReference type="NCBI Taxonomy" id="1309411"/>
    <lineage>
        <taxon>Bacteria</taxon>
        <taxon>Thermotogati</taxon>
        <taxon>Deinococcota</taxon>
        <taxon>Deinococci</taxon>
        <taxon>Deinococcales</taxon>
        <taxon>Deinococcaceae</taxon>
        <taxon>Deinococcus</taxon>
    </lineage>
</organism>
<feature type="chain" id="PRO_5002516993" evidence="1">
    <location>
        <begin position="21"/>
        <end position="262"/>
    </location>
</feature>
<keyword evidence="3" id="KW-1185">Reference proteome</keyword>
<evidence type="ECO:0000313" key="3">
    <source>
        <dbReference type="Proteomes" id="UP000034024"/>
    </source>
</evidence>
<dbReference type="KEGG" id="dch:SY84_03860"/>
<dbReference type="PATRIC" id="fig|1309411.5.peg.798"/>
<dbReference type="AlphaFoldDB" id="A0A0F7JLX8"/>
<accession>A0A0F7JLX8</accession>
<dbReference type="RefSeq" id="WP_046842899.1">
    <property type="nucleotide sequence ID" value="NZ_CP011389.1"/>
</dbReference>
<protein>
    <submittedName>
        <fullName evidence="2">Uncharacterized protein</fullName>
    </submittedName>
</protein>
<reference evidence="2 3" key="1">
    <citation type="submission" date="2015-01" db="EMBL/GenBank/DDBJ databases">
        <title>Deinococcus soli/N5/whole genome sequencing.</title>
        <authorList>
            <person name="Kim M.K."/>
            <person name="Srinivasan S."/>
            <person name="Lee J.-J."/>
        </authorList>
    </citation>
    <scope>NUCLEOTIDE SEQUENCE [LARGE SCALE GENOMIC DNA]</scope>
    <source>
        <strain evidence="2 3">N5</strain>
    </source>
</reference>
<dbReference type="Proteomes" id="UP000034024">
    <property type="component" value="Chromosome"/>
</dbReference>
<name>A0A0F7JLX8_9DEIO</name>
<evidence type="ECO:0000313" key="2">
    <source>
        <dbReference type="EMBL" id="AKH16324.1"/>
    </source>
</evidence>
<feature type="signal peptide" evidence="1">
    <location>
        <begin position="1"/>
        <end position="20"/>
    </location>
</feature>
<dbReference type="EMBL" id="CP011389">
    <property type="protein sequence ID" value="AKH16324.1"/>
    <property type="molecule type" value="Genomic_DNA"/>
</dbReference>
<proteinExistence type="predicted"/>
<sequence>MRLSLPVTLSLALLGPASLAQTAPAQSAPAQSAPAAPAKAPAASATTNRAVSALAVEVGAVVKGRLLDCPDSLKLSVNAVCLYVQTPAATLRPLVKGKLAARAGDWKTTGKASVLLMKDAPANFVMLSALNDKETLVVVDAAPTAKAAAAPAKVAVPAGVVKGQPYVLGSDLVGVVKVTALGGGKYRLSNADQGTLTVTVGVRAAQTDAGAVELPLAPATDGRNLIFPLAGLRALGCTTTPNGGVLTVACGSDSVGLKPIVF</sequence>
<keyword evidence="1" id="KW-0732">Signal</keyword>
<evidence type="ECO:0000256" key="1">
    <source>
        <dbReference type="SAM" id="SignalP"/>
    </source>
</evidence>
<gene>
    <name evidence="2" type="ORF">SY84_03860</name>
</gene>